<feature type="chain" id="PRO_5047060656" evidence="1">
    <location>
        <begin position="27"/>
        <end position="108"/>
    </location>
</feature>
<evidence type="ECO:0000313" key="3">
    <source>
        <dbReference type="Proteomes" id="UP001266807"/>
    </source>
</evidence>
<dbReference type="RefSeq" id="WP_076294830.1">
    <property type="nucleotide sequence ID" value="NZ_JAVDUG010000001.1"/>
</dbReference>
<reference evidence="2 3" key="1">
    <citation type="submission" date="2023-07" db="EMBL/GenBank/DDBJ databases">
        <title>Sorghum-associated microbial communities from plants grown in Nebraska, USA.</title>
        <authorList>
            <person name="Schachtman D."/>
        </authorList>
    </citation>
    <scope>NUCLEOTIDE SEQUENCE [LARGE SCALE GENOMIC DNA]</scope>
    <source>
        <strain evidence="2 3">BE143</strain>
    </source>
</reference>
<evidence type="ECO:0000256" key="1">
    <source>
        <dbReference type="SAM" id="SignalP"/>
    </source>
</evidence>
<dbReference type="EMBL" id="JAVDUG010000001">
    <property type="protein sequence ID" value="MDR6776288.1"/>
    <property type="molecule type" value="Genomic_DNA"/>
</dbReference>
<accession>A0ABU1Q9J5</accession>
<evidence type="ECO:0000313" key="2">
    <source>
        <dbReference type="EMBL" id="MDR6776288.1"/>
    </source>
</evidence>
<dbReference type="Proteomes" id="UP001266807">
    <property type="component" value="Unassembled WGS sequence"/>
</dbReference>
<gene>
    <name evidence="2" type="ORF">J2W98_000535</name>
</gene>
<name>A0ABU1Q9J5_9BACL</name>
<feature type="signal peptide" evidence="1">
    <location>
        <begin position="1"/>
        <end position="26"/>
    </location>
</feature>
<comment type="caution">
    <text evidence="2">The sequence shown here is derived from an EMBL/GenBank/DDBJ whole genome shotgun (WGS) entry which is preliminary data.</text>
</comment>
<proteinExistence type="predicted"/>
<organism evidence="2 3">
    <name type="scientific">Paenibacillus peoriae</name>
    <dbReference type="NCBI Taxonomy" id="59893"/>
    <lineage>
        <taxon>Bacteria</taxon>
        <taxon>Bacillati</taxon>
        <taxon>Bacillota</taxon>
        <taxon>Bacilli</taxon>
        <taxon>Bacillales</taxon>
        <taxon>Paenibacillaceae</taxon>
        <taxon>Paenibacillus</taxon>
    </lineage>
</organism>
<keyword evidence="3" id="KW-1185">Reference proteome</keyword>
<keyword evidence="1" id="KW-0732">Signal</keyword>
<protein>
    <submittedName>
        <fullName evidence="2">Uncharacterized protein</fullName>
    </submittedName>
</protein>
<sequence>MKKSIITLAAGTVLLGALSVPSLGFAEQPQTSANISSETSYTPSQKNSKWVTGIRGATVNEDKKSTVPTSKFYIEGGFAGDLYLYKWQQKGNHRVCPLYQGFVYKILP</sequence>